<proteinExistence type="predicted"/>
<reference evidence="3 4" key="1">
    <citation type="submission" date="2023-03" db="EMBL/GenBank/DDBJ databases">
        <title>Complete genome sequence of Tepidibacter sp. SWIR-1, isolated from a deep-sea hydrothermal vent.</title>
        <authorList>
            <person name="Li X."/>
        </authorList>
    </citation>
    <scope>NUCLEOTIDE SEQUENCE [LARGE SCALE GENOMIC DNA]</scope>
    <source>
        <strain evidence="3 4">SWIR-1</strain>
    </source>
</reference>
<dbReference type="Proteomes" id="UP001222800">
    <property type="component" value="Chromosome"/>
</dbReference>
<keyword evidence="4" id="KW-1185">Reference proteome</keyword>
<accession>A0ABY8EIV4</accession>
<dbReference type="Gene3D" id="2.60.40.1120">
    <property type="entry name" value="Carboxypeptidase-like, regulatory domain"/>
    <property type="match status" value="1"/>
</dbReference>
<dbReference type="InterPro" id="IPR010814">
    <property type="entry name" value="DUF1416"/>
</dbReference>
<keyword evidence="2" id="KW-0832">Ubl conjugation</keyword>
<protein>
    <submittedName>
        <fullName evidence="3">Carboxypeptidase-like regulatory domain-containing protein</fullName>
    </submittedName>
</protein>
<evidence type="ECO:0000256" key="2">
    <source>
        <dbReference type="ARBA" id="ARBA00022843"/>
    </source>
</evidence>
<dbReference type="Pfam" id="PF07210">
    <property type="entry name" value="DUF1416"/>
    <property type="match status" value="1"/>
</dbReference>
<keyword evidence="1" id="KW-1017">Isopeptide bond</keyword>
<dbReference type="InterPro" id="IPR008969">
    <property type="entry name" value="CarboxyPept-like_regulatory"/>
</dbReference>
<name>A0ABY8EIV4_9FIRM</name>
<dbReference type="SUPFAM" id="SSF49464">
    <property type="entry name" value="Carboxypeptidase regulatory domain-like"/>
    <property type="match status" value="1"/>
</dbReference>
<dbReference type="RefSeq" id="WP_277732855.1">
    <property type="nucleotide sequence ID" value="NZ_CP120733.1"/>
</dbReference>
<evidence type="ECO:0000313" key="4">
    <source>
        <dbReference type="Proteomes" id="UP001222800"/>
    </source>
</evidence>
<evidence type="ECO:0000256" key="1">
    <source>
        <dbReference type="ARBA" id="ARBA00022499"/>
    </source>
</evidence>
<organism evidence="3 4">
    <name type="scientific">Tepidibacter hydrothermalis</name>
    <dbReference type="NCBI Taxonomy" id="3036126"/>
    <lineage>
        <taxon>Bacteria</taxon>
        <taxon>Bacillati</taxon>
        <taxon>Bacillota</taxon>
        <taxon>Clostridia</taxon>
        <taxon>Peptostreptococcales</taxon>
        <taxon>Peptostreptococcaceae</taxon>
        <taxon>Tepidibacter</taxon>
    </lineage>
</organism>
<evidence type="ECO:0000313" key="3">
    <source>
        <dbReference type="EMBL" id="WFD10890.1"/>
    </source>
</evidence>
<gene>
    <name evidence="3" type="ORF">P4S50_02115</name>
</gene>
<sequence length="140" mass="15895">MDKYILGQSKIANITKDSPEVVLSLQLKKNAYYNNTLIYGYITDLDGKPIENANVIFLNKNNEEIGSIYSSKEGLYTYFGVIYNSIVKIIVKKSGYKSNISDLLKICLKKFVTVQLLKNFDSCFIVQRIPQVIPVVQKSL</sequence>
<dbReference type="EMBL" id="CP120733">
    <property type="protein sequence ID" value="WFD10890.1"/>
    <property type="molecule type" value="Genomic_DNA"/>
</dbReference>